<organism evidence="9 10">
    <name type="scientific">Paenibacillus prosopidis</name>
    <dbReference type="NCBI Taxonomy" id="630520"/>
    <lineage>
        <taxon>Bacteria</taxon>
        <taxon>Bacillati</taxon>
        <taxon>Bacillota</taxon>
        <taxon>Bacilli</taxon>
        <taxon>Bacillales</taxon>
        <taxon>Paenibacillaceae</taxon>
        <taxon>Paenibacillus</taxon>
    </lineage>
</organism>
<dbReference type="Gene3D" id="3.30.240.20">
    <property type="entry name" value="bsu07140 like domains"/>
    <property type="match status" value="1"/>
</dbReference>
<keyword evidence="5 7" id="KW-1133">Transmembrane helix</keyword>
<feature type="transmembrane region" description="Helical" evidence="7">
    <location>
        <begin position="6"/>
        <end position="23"/>
    </location>
</feature>
<evidence type="ECO:0000256" key="3">
    <source>
        <dbReference type="ARBA" id="ARBA00022475"/>
    </source>
</evidence>
<dbReference type="OrthoDB" id="9778331at2"/>
<evidence type="ECO:0000256" key="2">
    <source>
        <dbReference type="ARBA" id="ARBA00006448"/>
    </source>
</evidence>
<dbReference type="Pfam" id="PF04239">
    <property type="entry name" value="DUF421"/>
    <property type="match status" value="1"/>
</dbReference>
<keyword evidence="4 7" id="KW-0812">Transmembrane</keyword>
<dbReference type="InterPro" id="IPR023090">
    <property type="entry name" value="UPF0702_alpha/beta_dom_sf"/>
</dbReference>
<comment type="similarity">
    <text evidence="2">Belongs to the UPF0702 family.</text>
</comment>
<evidence type="ECO:0000256" key="7">
    <source>
        <dbReference type="SAM" id="Phobius"/>
    </source>
</evidence>
<evidence type="ECO:0000256" key="6">
    <source>
        <dbReference type="ARBA" id="ARBA00023136"/>
    </source>
</evidence>
<dbReference type="EMBL" id="QPJD01000007">
    <property type="protein sequence ID" value="RCW48041.1"/>
    <property type="molecule type" value="Genomic_DNA"/>
</dbReference>
<dbReference type="PANTHER" id="PTHR34582">
    <property type="entry name" value="UPF0702 TRANSMEMBRANE PROTEIN YCAP"/>
    <property type="match status" value="1"/>
</dbReference>
<dbReference type="RefSeq" id="WP_114380428.1">
    <property type="nucleotide sequence ID" value="NZ_QPJD01000007.1"/>
</dbReference>
<protein>
    <submittedName>
        <fullName evidence="9">Uncharacterized protein DUF421</fullName>
    </submittedName>
</protein>
<feature type="transmembrane region" description="Helical" evidence="7">
    <location>
        <begin position="58"/>
        <end position="80"/>
    </location>
</feature>
<dbReference type="PANTHER" id="PTHR34582:SF6">
    <property type="entry name" value="UPF0702 TRANSMEMBRANE PROTEIN YCAP"/>
    <property type="match status" value="1"/>
</dbReference>
<keyword evidence="6 7" id="KW-0472">Membrane</keyword>
<gene>
    <name evidence="9" type="ORF">DFP97_107243</name>
</gene>
<name>A0A368W039_9BACL</name>
<dbReference type="Proteomes" id="UP000252415">
    <property type="component" value="Unassembled WGS sequence"/>
</dbReference>
<accession>A0A368W039</accession>
<keyword evidence="10" id="KW-1185">Reference proteome</keyword>
<evidence type="ECO:0000256" key="1">
    <source>
        <dbReference type="ARBA" id="ARBA00004651"/>
    </source>
</evidence>
<sequence length="150" mass="16211">MDYVLSVLRAVGLFVVGLLAFRVMGSQSVGRLTDFDLVVVIAIGAIIGDGLADPELNVFILIAAIAGLVLMQILASVLAMKSPLIEKLVMGSPIKLIENGKILLNGLRRARITKNNLDQELRVKGLTSLEQVEEAFMEPNGKLSVIEKEK</sequence>
<evidence type="ECO:0000313" key="9">
    <source>
        <dbReference type="EMBL" id="RCW48041.1"/>
    </source>
</evidence>
<comment type="subcellular location">
    <subcellularLocation>
        <location evidence="1">Cell membrane</location>
        <topology evidence="1">Multi-pass membrane protein</topology>
    </subcellularLocation>
</comment>
<evidence type="ECO:0000256" key="5">
    <source>
        <dbReference type="ARBA" id="ARBA00022989"/>
    </source>
</evidence>
<evidence type="ECO:0000259" key="8">
    <source>
        <dbReference type="Pfam" id="PF04239"/>
    </source>
</evidence>
<comment type="caution">
    <text evidence="9">The sequence shown here is derived from an EMBL/GenBank/DDBJ whole genome shotgun (WGS) entry which is preliminary data.</text>
</comment>
<dbReference type="AlphaFoldDB" id="A0A368W039"/>
<dbReference type="GO" id="GO:0005886">
    <property type="term" value="C:plasma membrane"/>
    <property type="evidence" value="ECO:0007669"/>
    <property type="project" value="UniProtKB-SubCell"/>
</dbReference>
<evidence type="ECO:0000256" key="4">
    <source>
        <dbReference type="ARBA" id="ARBA00022692"/>
    </source>
</evidence>
<reference evidence="9 10" key="1">
    <citation type="submission" date="2018-07" db="EMBL/GenBank/DDBJ databases">
        <title>Genomic Encyclopedia of Type Strains, Phase III (KMG-III): the genomes of soil and plant-associated and newly described type strains.</title>
        <authorList>
            <person name="Whitman W."/>
        </authorList>
    </citation>
    <scope>NUCLEOTIDE SEQUENCE [LARGE SCALE GENOMIC DNA]</scope>
    <source>
        <strain evidence="9 10">CECT 7506</strain>
    </source>
</reference>
<feature type="domain" description="YetF C-terminal" evidence="8">
    <location>
        <begin position="81"/>
        <end position="150"/>
    </location>
</feature>
<dbReference type="InterPro" id="IPR007353">
    <property type="entry name" value="DUF421"/>
</dbReference>
<keyword evidence="3" id="KW-1003">Cell membrane</keyword>
<evidence type="ECO:0000313" key="10">
    <source>
        <dbReference type="Proteomes" id="UP000252415"/>
    </source>
</evidence>
<proteinExistence type="inferred from homology"/>